<comment type="caution">
    <text evidence="2">The sequence shown here is derived from an EMBL/GenBank/DDBJ whole genome shotgun (WGS) entry which is preliminary data.</text>
</comment>
<dbReference type="EMBL" id="LBOV01000008">
    <property type="protein sequence ID" value="KKP43943.1"/>
    <property type="molecule type" value="Genomic_DNA"/>
</dbReference>
<dbReference type="Proteomes" id="UP000034302">
    <property type="component" value="Unassembled WGS sequence"/>
</dbReference>
<protein>
    <submittedName>
        <fullName evidence="2">Uncharacterized protein</fullName>
    </submittedName>
</protein>
<sequence>MKKTLIILIVLLVIAISLIVLYLLKGKEVLNFDKVETNDPAIEKLVTISQSNVSAFIFVTQESENDHRLHINMTPVINLTLAEKEVENFKIENFKGDSKIGEVLLIHPTSLARENEGATLLFTEISELMNNESIRSNGDSIDYVVTDTVTKYNEVAKRDSIVPSFGIVVKSIGTVDYKNILDRDKVFEGSKYLEYSGIKLGDITTSIQFDLVMEFTDGTKYTKRFAGSLDGNRFSTETVPLFELKSVE</sequence>
<reference evidence="2 3" key="1">
    <citation type="journal article" date="2015" name="Nature">
        <title>rRNA introns, odd ribosomes, and small enigmatic genomes across a large radiation of phyla.</title>
        <authorList>
            <person name="Brown C.T."/>
            <person name="Hug L.A."/>
            <person name="Thomas B.C."/>
            <person name="Sharon I."/>
            <person name="Castelle C.J."/>
            <person name="Singh A."/>
            <person name="Wilkins M.J."/>
            <person name="Williams K.H."/>
            <person name="Banfield J.F."/>
        </authorList>
    </citation>
    <scope>NUCLEOTIDE SEQUENCE [LARGE SCALE GENOMIC DNA]</scope>
</reference>
<keyword evidence="1" id="KW-0472">Membrane</keyword>
<proteinExistence type="predicted"/>
<dbReference type="AlphaFoldDB" id="A0A0F9ZIB6"/>
<evidence type="ECO:0000313" key="3">
    <source>
        <dbReference type="Proteomes" id="UP000034302"/>
    </source>
</evidence>
<gene>
    <name evidence="2" type="ORF">UR34_C0008G0002</name>
</gene>
<name>A0A0F9ZIB6_9BACT</name>
<evidence type="ECO:0000256" key="1">
    <source>
        <dbReference type="SAM" id="Phobius"/>
    </source>
</evidence>
<accession>A0A0F9ZIB6</accession>
<evidence type="ECO:0000313" key="2">
    <source>
        <dbReference type="EMBL" id="KKP43943.1"/>
    </source>
</evidence>
<feature type="transmembrane region" description="Helical" evidence="1">
    <location>
        <begin position="6"/>
        <end position="24"/>
    </location>
</feature>
<keyword evidence="1" id="KW-1133">Transmembrane helix</keyword>
<organism evidence="2 3">
    <name type="scientific">candidate division WS6 bacterium GW2011_GWC1_33_20</name>
    <dbReference type="NCBI Taxonomy" id="1619089"/>
    <lineage>
        <taxon>Bacteria</taxon>
        <taxon>Candidatus Dojkabacteria</taxon>
    </lineage>
</organism>
<keyword evidence="1" id="KW-0812">Transmembrane</keyword>